<accession>A0A0C3PK45</accession>
<feature type="region of interest" description="Disordered" evidence="1">
    <location>
        <begin position="50"/>
        <end position="72"/>
    </location>
</feature>
<dbReference type="OrthoDB" id="2689024at2759"/>
<dbReference type="HOGENOM" id="CLU_897464_0_0_1"/>
<dbReference type="EMBL" id="KN831944">
    <property type="protein sequence ID" value="KIO14575.1"/>
    <property type="molecule type" value="Genomic_DNA"/>
</dbReference>
<reference evidence="2 3" key="1">
    <citation type="submission" date="2014-04" db="EMBL/GenBank/DDBJ databases">
        <authorList>
            <consortium name="DOE Joint Genome Institute"/>
            <person name="Kuo A."/>
            <person name="Kohler A."/>
            <person name="Costa M.D."/>
            <person name="Nagy L.G."/>
            <person name="Floudas D."/>
            <person name="Copeland A."/>
            <person name="Barry K.W."/>
            <person name="Cichocki N."/>
            <person name="Veneault-Fourrey C."/>
            <person name="LaButti K."/>
            <person name="Lindquist E.A."/>
            <person name="Lipzen A."/>
            <person name="Lundell T."/>
            <person name="Morin E."/>
            <person name="Murat C."/>
            <person name="Sun H."/>
            <person name="Tunlid A."/>
            <person name="Henrissat B."/>
            <person name="Grigoriev I.V."/>
            <person name="Hibbett D.S."/>
            <person name="Martin F."/>
            <person name="Nordberg H.P."/>
            <person name="Cantor M.N."/>
            <person name="Hua S.X."/>
        </authorList>
    </citation>
    <scope>NUCLEOTIDE SEQUENCE [LARGE SCALE GENOMIC DNA]</scope>
    <source>
        <strain evidence="2 3">Marx 270</strain>
    </source>
</reference>
<evidence type="ECO:0000256" key="1">
    <source>
        <dbReference type="SAM" id="MobiDB-lite"/>
    </source>
</evidence>
<keyword evidence="3" id="KW-1185">Reference proteome</keyword>
<reference evidence="3" key="2">
    <citation type="submission" date="2015-01" db="EMBL/GenBank/DDBJ databases">
        <title>Evolutionary Origins and Diversification of the Mycorrhizal Mutualists.</title>
        <authorList>
            <consortium name="DOE Joint Genome Institute"/>
            <consortium name="Mycorrhizal Genomics Consortium"/>
            <person name="Kohler A."/>
            <person name="Kuo A."/>
            <person name="Nagy L.G."/>
            <person name="Floudas D."/>
            <person name="Copeland A."/>
            <person name="Barry K.W."/>
            <person name="Cichocki N."/>
            <person name="Veneault-Fourrey C."/>
            <person name="LaButti K."/>
            <person name="Lindquist E.A."/>
            <person name="Lipzen A."/>
            <person name="Lundell T."/>
            <person name="Morin E."/>
            <person name="Murat C."/>
            <person name="Riley R."/>
            <person name="Ohm R."/>
            <person name="Sun H."/>
            <person name="Tunlid A."/>
            <person name="Henrissat B."/>
            <person name="Grigoriev I.V."/>
            <person name="Hibbett D.S."/>
            <person name="Martin F."/>
        </authorList>
    </citation>
    <scope>NUCLEOTIDE SEQUENCE [LARGE SCALE GENOMIC DNA]</scope>
    <source>
        <strain evidence="3">Marx 270</strain>
    </source>
</reference>
<feature type="region of interest" description="Disordered" evidence="1">
    <location>
        <begin position="124"/>
        <end position="197"/>
    </location>
</feature>
<dbReference type="AlphaFoldDB" id="A0A0C3PK45"/>
<proteinExistence type="predicted"/>
<organism evidence="2 3">
    <name type="scientific">Pisolithus tinctorius Marx 270</name>
    <dbReference type="NCBI Taxonomy" id="870435"/>
    <lineage>
        <taxon>Eukaryota</taxon>
        <taxon>Fungi</taxon>
        <taxon>Dikarya</taxon>
        <taxon>Basidiomycota</taxon>
        <taxon>Agaricomycotina</taxon>
        <taxon>Agaricomycetes</taxon>
        <taxon>Agaricomycetidae</taxon>
        <taxon>Boletales</taxon>
        <taxon>Sclerodermatineae</taxon>
        <taxon>Pisolithaceae</taxon>
        <taxon>Pisolithus</taxon>
    </lineage>
</organism>
<dbReference type="Proteomes" id="UP000054217">
    <property type="component" value="Unassembled WGS sequence"/>
</dbReference>
<evidence type="ECO:0000313" key="3">
    <source>
        <dbReference type="Proteomes" id="UP000054217"/>
    </source>
</evidence>
<sequence length="310" mass="35431">MMNDMWYARTGLDQCSHASWPGTFGKQWPWSIPMSSPELKVRYKRKLGAGETNDTTEGTKGMTNLKPRSEPQVKMEEDLGIVLPLNIDAVKVEEDLQSKVVQNSPAQAPKHKRQRVRFSKVVSYRQDGHRAPAQQVRRRTAQLAQATEKKPRRRVDTAEVNHHSHPTKQVRDLNTRRKTKGNNQQSETRTLESKLHGERTVAEAERISNILTQLLSATESIAQEIKLLRAGINNLQEGSVKVREKDIFTYTNRCVVSFAVNLQPWSLDAMGTIYKQPLVTSNSLYLSLRYIPIRSHSLLLTWNQMFVLGY</sequence>
<feature type="compositionally biased region" description="Polar residues" evidence="1">
    <location>
        <begin position="52"/>
        <end position="62"/>
    </location>
</feature>
<name>A0A0C3PK45_PISTI</name>
<gene>
    <name evidence="2" type="ORF">M404DRAFT_178280</name>
</gene>
<dbReference type="InParanoid" id="A0A0C3PK45"/>
<evidence type="ECO:0000313" key="2">
    <source>
        <dbReference type="EMBL" id="KIO14575.1"/>
    </source>
</evidence>
<protein>
    <submittedName>
        <fullName evidence="2">Uncharacterized protein</fullName>
    </submittedName>
</protein>